<feature type="domain" description="Histidine kinase/HSP90-like ATPase" evidence="3">
    <location>
        <begin position="58"/>
        <end position="101"/>
    </location>
</feature>
<comment type="caution">
    <text evidence="4">The sequence shown here is derived from an EMBL/GenBank/DDBJ whole genome shotgun (WGS) entry which is preliminary data.</text>
</comment>
<evidence type="ECO:0000256" key="1">
    <source>
        <dbReference type="ARBA" id="ARBA00000085"/>
    </source>
</evidence>
<dbReference type="GO" id="GO:0004673">
    <property type="term" value="F:protein histidine kinase activity"/>
    <property type="evidence" value="ECO:0007669"/>
    <property type="project" value="UniProtKB-EC"/>
</dbReference>
<dbReference type="SUPFAM" id="SSF55874">
    <property type="entry name" value="ATPase domain of HSP90 chaperone/DNA topoisomerase II/histidine kinase"/>
    <property type="match status" value="1"/>
</dbReference>
<dbReference type="EC" id="2.7.13.3" evidence="2"/>
<dbReference type="EMBL" id="QKKU01000111">
    <property type="protein sequence ID" value="RBM62063.1"/>
    <property type="molecule type" value="Genomic_DNA"/>
</dbReference>
<reference evidence="4 5" key="1">
    <citation type="submission" date="2018-06" db="EMBL/GenBank/DDBJ databases">
        <title>Draft genome sequences of nine Vibrio sp. clinical isolates from across the United States representing the closest known relative of Vibrio cholerae.</title>
        <authorList>
            <person name="Islam M.T."/>
            <person name="Liang K."/>
            <person name="Im M.S."/>
            <person name="Winkjer J."/>
            <person name="Busby S."/>
            <person name="Batra D."/>
            <person name="Rowe L."/>
            <person name="Tarr C.L."/>
            <person name="Boucher Y."/>
        </authorList>
    </citation>
    <scope>NUCLEOTIDE SEQUENCE [LARGE SCALE GENOMIC DNA]</scope>
    <source>
        <strain evidence="4 5">2017V-1110</strain>
    </source>
</reference>
<protein>
    <recommendedName>
        <fullName evidence="2">histidine kinase</fullName>
        <ecNumber evidence="2">2.7.13.3</ecNumber>
    </recommendedName>
</protein>
<comment type="catalytic activity">
    <reaction evidence="1">
        <text>ATP + protein L-histidine = ADP + protein N-phospho-L-histidine.</text>
        <dbReference type="EC" id="2.7.13.3"/>
    </reaction>
</comment>
<dbReference type="Proteomes" id="UP000252199">
    <property type="component" value="Unassembled WGS sequence"/>
</dbReference>
<dbReference type="InterPro" id="IPR024096">
    <property type="entry name" value="NO_sig/Golgi_transp_ligand-bd"/>
</dbReference>
<accession>A0ABD7FSM4</accession>
<evidence type="ECO:0000256" key="2">
    <source>
        <dbReference type="ARBA" id="ARBA00012438"/>
    </source>
</evidence>
<evidence type="ECO:0000313" key="5">
    <source>
        <dbReference type="Proteomes" id="UP000252199"/>
    </source>
</evidence>
<name>A0ABD7FSM4_9VIBR</name>
<dbReference type="PANTHER" id="PTHR43065:SF50">
    <property type="entry name" value="HISTIDINE KINASE"/>
    <property type="match status" value="1"/>
</dbReference>
<evidence type="ECO:0000313" key="4">
    <source>
        <dbReference type="EMBL" id="RBM62063.1"/>
    </source>
</evidence>
<dbReference type="InterPro" id="IPR003594">
    <property type="entry name" value="HATPase_dom"/>
</dbReference>
<dbReference type="PANTHER" id="PTHR43065">
    <property type="entry name" value="SENSOR HISTIDINE KINASE"/>
    <property type="match status" value="1"/>
</dbReference>
<dbReference type="Pfam" id="PF02518">
    <property type="entry name" value="HATPase_c"/>
    <property type="match status" value="1"/>
</dbReference>
<dbReference type="PRINTS" id="PR00344">
    <property type="entry name" value="BCTRLSENSOR"/>
</dbReference>
<dbReference type="InterPro" id="IPR036890">
    <property type="entry name" value="HATPase_C_sf"/>
</dbReference>
<evidence type="ECO:0000259" key="3">
    <source>
        <dbReference type="Pfam" id="PF02518"/>
    </source>
</evidence>
<dbReference type="SUPFAM" id="SSF111126">
    <property type="entry name" value="Ligand-binding domain in the NO signalling and Golgi transport"/>
    <property type="match status" value="1"/>
</dbReference>
<dbReference type="AlphaFoldDB" id="A0ABD7FSM4"/>
<dbReference type="Gene3D" id="3.30.565.10">
    <property type="entry name" value="Histidine kinase-like ATPase, C-terminal domain"/>
    <property type="match status" value="1"/>
</dbReference>
<dbReference type="InterPro" id="IPR004358">
    <property type="entry name" value="Sig_transdc_His_kin-like_C"/>
</dbReference>
<organism evidence="4 5">
    <name type="scientific">Vibrio paracholerae</name>
    <dbReference type="NCBI Taxonomy" id="650003"/>
    <lineage>
        <taxon>Bacteria</taxon>
        <taxon>Pseudomonadati</taxon>
        <taxon>Pseudomonadota</taxon>
        <taxon>Gammaproteobacteria</taxon>
        <taxon>Vibrionales</taxon>
        <taxon>Vibrionaceae</taxon>
        <taxon>Vibrio</taxon>
    </lineage>
</organism>
<gene>
    <name evidence="4" type="ORF">DLR72_16515</name>
</gene>
<proteinExistence type="predicted"/>
<sequence>MKTSASEAIQMQGIIYTVLSDMVIEKFGVLFWDQMLEDLKPSSEGVYTSGQQYNDYVTTKPVGVGTGLGLSIAFGIVEKHQGKISVTSEVGQGTRFTLLFPAF</sequence>